<dbReference type="InterPro" id="IPR011711">
    <property type="entry name" value="GntR_C"/>
</dbReference>
<dbReference type="SMART" id="SM00345">
    <property type="entry name" value="HTH_GNTR"/>
    <property type="match status" value="1"/>
</dbReference>
<dbReference type="Proteomes" id="UP000324252">
    <property type="component" value="Unassembled WGS sequence"/>
</dbReference>
<evidence type="ECO:0000313" key="5">
    <source>
        <dbReference type="EMBL" id="SHJ88032.1"/>
    </source>
</evidence>
<dbReference type="CDD" id="cd07377">
    <property type="entry name" value="WHTH_GntR"/>
    <property type="match status" value="1"/>
</dbReference>
<dbReference type="SUPFAM" id="SSF46785">
    <property type="entry name" value="Winged helix' DNA-binding domain"/>
    <property type="match status" value="1"/>
</dbReference>
<evidence type="ECO:0000313" key="6">
    <source>
        <dbReference type="Proteomes" id="UP000324252"/>
    </source>
</evidence>
<dbReference type="AlphaFoldDB" id="A0A1H0GG87"/>
<dbReference type="Gene3D" id="1.20.120.530">
    <property type="entry name" value="GntR ligand-binding domain-like"/>
    <property type="match status" value="1"/>
</dbReference>
<organism evidence="5 6">
    <name type="scientific">Lutimaribacter pacificus</name>
    <dbReference type="NCBI Taxonomy" id="391948"/>
    <lineage>
        <taxon>Bacteria</taxon>
        <taxon>Pseudomonadati</taxon>
        <taxon>Pseudomonadota</taxon>
        <taxon>Alphaproteobacteria</taxon>
        <taxon>Rhodobacterales</taxon>
        <taxon>Roseobacteraceae</taxon>
        <taxon>Lutimaribacter</taxon>
    </lineage>
</organism>
<sequence>MNDRPSLRVVNETVSLRERTTNVLRNAILNQTFKPGEKLVERRLCEETGVSRTSIRESLRILEAEGLVCRESGRGLCVNRVTTQEVRDMYGVRRMLEGPMLRKICEDGDPKHIMALRAAIKKLSAFDDPKLENAPVEHAKALGEVSRCIAEGAGNQVARDILVSLSARMTYFRSFVSRSATAEERKVTMGLLNRIADAVADRNADEAETAFYNYIDRATDRAIALSSQVEDS</sequence>
<dbReference type="SMART" id="SM00895">
    <property type="entry name" value="FCD"/>
    <property type="match status" value="1"/>
</dbReference>
<feature type="domain" description="HTH gntR-type" evidence="4">
    <location>
        <begin position="14"/>
        <end position="81"/>
    </location>
</feature>
<dbReference type="Gene3D" id="1.10.10.10">
    <property type="entry name" value="Winged helix-like DNA-binding domain superfamily/Winged helix DNA-binding domain"/>
    <property type="match status" value="1"/>
</dbReference>
<dbReference type="GO" id="GO:0003677">
    <property type="term" value="F:DNA binding"/>
    <property type="evidence" value="ECO:0007669"/>
    <property type="project" value="UniProtKB-KW"/>
</dbReference>
<name>A0A1H0GG87_9RHOB</name>
<gene>
    <name evidence="5" type="ORF">SAMN05444142_102221</name>
</gene>
<keyword evidence="1" id="KW-0805">Transcription regulation</keyword>
<evidence type="ECO:0000259" key="4">
    <source>
        <dbReference type="PROSITE" id="PS50949"/>
    </source>
</evidence>
<dbReference type="PANTHER" id="PTHR43537">
    <property type="entry name" value="TRANSCRIPTIONAL REGULATOR, GNTR FAMILY"/>
    <property type="match status" value="1"/>
</dbReference>
<dbReference type="InterPro" id="IPR008920">
    <property type="entry name" value="TF_FadR/GntR_C"/>
</dbReference>
<dbReference type="InterPro" id="IPR036388">
    <property type="entry name" value="WH-like_DNA-bd_sf"/>
</dbReference>
<accession>A0A1H0GG87</accession>
<reference evidence="5 6" key="1">
    <citation type="submission" date="2016-11" db="EMBL/GenBank/DDBJ databases">
        <authorList>
            <person name="Varghese N."/>
            <person name="Submissions S."/>
        </authorList>
    </citation>
    <scope>NUCLEOTIDE SEQUENCE [LARGE SCALE GENOMIC DNA]</scope>
    <source>
        <strain evidence="5 6">DSM 29620</strain>
    </source>
</reference>
<dbReference type="Pfam" id="PF00392">
    <property type="entry name" value="GntR"/>
    <property type="match status" value="1"/>
</dbReference>
<dbReference type="GO" id="GO:0003700">
    <property type="term" value="F:DNA-binding transcription factor activity"/>
    <property type="evidence" value="ECO:0007669"/>
    <property type="project" value="InterPro"/>
</dbReference>
<dbReference type="RefSeq" id="WP_188129188.1">
    <property type="nucleotide sequence ID" value="NZ_FNIO01000003.1"/>
</dbReference>
<proteinExistence type="predicted"/>
<protein>
    <submittedName>
        <fullName evidence="5">Transcriptional regulator, GntR family</fullName>
    </submittedName>
</protein>
<keyword evidence="3" id="KW-0804">Transcription</keyword>
<evidence type="ECO:0000256" key="3">
    <source>
        <dbReference type="ARBA" id="ARBA00023163"/>
    </source>
</evidence>
<dbReference type="EMBL" id="FQZZ01000002">
    <property type="protein sequence ID" value="SHJ88032.1"/>
    <property type="molecule type" value="Genomic_DNA"/>
</dbReference>
<dbReference type="Pfam" id="PF07729">
    <property type="entry name" value="FCD"/>
    <property type="match status" value="1"/>
</dbReference>
<evidence type="ECO:0000256" key="1">
    <source>
        <dbReference type="ARBA" id="ARBA00023015"/>
    </source>
</evidence>
<evidence type="ECO:0000256" key="2">
    <source>
        <dbReference type="ARBA" id="ARBA00023125"/>
    </source>
</evidence>
<dbReference type="SUPFAM" id="SSF48008">
    <property type="entry name" value="GntR ligand-binding domain-like"/>
    <property type="match status" value="1"/>
</dbReference>
<keyword evidence="6" id="KW-1185">Reference proteome</keyword>
<dbReference type="PRINTS" id="PR00035">
    <property type="entry name" value="HTHGNTR"/>
</dbReference>
<keyword evidence="2" id="KW-0238">DNA-binding</keyword>
<dbReference type="InterPro" id="IPR000524">
    <property type="entry name" value="Tscrpt_reg_HTH_GntR"/>
</dbReference>
<dbReference type="InterPro" id="IPR036390">
    <property type="entry name" value="WH_DNA-bd_sf"/>
</dbReference>
<dbReference type="PANTHER" id="PTHR43537:SF24">
    <property type="entry name" value="GLUCONATE OPERON TRANSCRIPTIONAL REPRESSOR"/>
    <property type="match status" value="1"/>
</dbReference>
<dbReference type="PROSITE" id="PS50949">
    <property type="entry name" value="HTH_GNTR"/>
    <property type="match status" value="1"/>
</dbReference>